<gene>
    <name evidence="2" type="ORF">NLU14_11410</name>
</gene>
<dbReference type="Gene3D" id="3.90.226.10">
    <property type="entry name" value="2-enoyl-CoA Hydratase, Chain A, domain 1"/>
    <property type="match status" value="1"/>
</dbReference>
<dbReference type="Proteomes" id="UP001143391">
    <property type="component" value="Unassembled WGS sequence"/>
</dbReference>
<evidence type="ECO:0000313" key="3">
    <source>
        <dbReference type="Proteomes" id="UP001143391"/>
    </source>
</evidence>
<reference evidence="2" key="1">
    <citation type="submission" date="2022-07" db="EMBL/GenBank/DDBJ databases">
        <title>Marinobacter iranensis a new bacterium isolate from a hipersaline lake in Iran.</title>
        <authorList>
            <person name="Mohammad A.M.A."/>
            <person name="Cristina S.-P."/>
            <person name="Antonio V."/>
        </authorList>
    </citation>
    <scope>NUCLEOTIDE SEQUENCE</scope>
    <source>
        <strain evidence="2">71-i</strain>
    </source>
</reference>
<dbReference type="PANTHER" id="PTHR11941">
    <property type="entry name" value="ENOYL-COA HYDRATASE-RELATED"/>
    <property type="match status" value="1"/>
</dbReference>
<dbReference type="InterPro" id="IPR029045">
    <property type="entry name" value="ClpP/crotonase-like_dom_sf"/>
</dbReference>
<evidence type="ECO:0000313" key="2">
    <source>
        <dbReference type="EMBL" id="MDF0750835.1"/>
    </source>
</evidence>
<organism evidence="2 3">
    <name type="scientific">Marinobacter iranensis</name>
    <dbReference type="NCBI Taxonomy" id="2962607"/>
    <lineage>
        <taxon>Bacteria</taxon>
        <taxon>Pseudomonadati</taxon>
        <taxon>Pseudomonadota</taxon>
        <taxon>Gammaproteobacteria</taxon>
        <taxon>Pseudomonadales</taxon>
        <taxon>Marinobacteraceae</taxon>
        <taxon>Marinobacter</taxon>
    </lineage>
</organism>
<dbReference type="EMBL" id="JANCMW010000006">
    <property type="protein sequence ID" value="MDF0750835.1"/>
    <property type="molecule type" value="Genomic_DNA"/>
</dbReference>
<dbReference type="RefSeq" id="WP_275706527.1">
    <property type="nucleotide sequence ID" value="NZ_JANCMW010000006.1"/>
</dbReference>
<name>A0ABT5YCU5_9GAMM</name>
<dbReference type="SUPFAM" id="SSF52096">
    <property type="entry name" value="ClpP/crotonase"/>
    <property type="match status" value="1"/>
</dbReference>
<protein>
    <submittedName>
        <fullName evidence="2">Enoyl-CoA hydratase-related protein</fullName>
    </submittedName>
</protein>
<dbReference type="PANTHER" id="PTHR11941:SF54">
    <property type="entry name" value="ENOYL-COA HYDRATASE, MITOCHONDRIAL"/>
    <property type="match status" value="1"/>
</dbReference>
<dbReference type="CDD" id="cd06558">
    <property type="entry name" value="crotonase-like"/>
    <property type="match status" value="1"/>
</dbReference>
<comment type="similarity">
    <text evidence="1">Belongs to the enoyl-CoA hydratase/isomerase family.</text>
</comment>
<sequence>MDNLTDQSTLFEGQSLWVRAVGDQLFELCFDRQDGSANKLDSCTLKELNEALAQLAQADAVCGLLVSSATDVFVVGADVHEFVQRFALDEAAIIDDVRGASDAFRALEDLPFPTVAAIGGYALGGGLELALACSFRVMSSVAQIGLPEVKLGLIPGAGGHVRLPRVAGISVALQWITEGNSFRAEAALAANVVYDVCEPNTLRQAALKVLQQAAAGDLDWQEERRKKCTHLNADTGHATHLSGDPTSKSAELPALAAVPGLLARCARLQRDAALEEELRTFAGIVRTPQAAQLVQAFIDAQAARRLARQVNTVTN</sequence>
<evidence type="ECO:0000256" key="1">
    <source>
        <dbReference type="ARBA" id="ARBA00005254"/>
    </source>
</evidence>
<keyword evidence="3" id="KW-1185">Reference proteome</keyword>
<accession>A0ABT5YCU5</accession>
<dbReference type="Pfam" id="PF00378">
    <property type="entry name" value="ECH_1"/>
    <property type="match status" value="1"/>
</dbReference>
<comment type="caution">
    <text evidence="2">The sequence shown here is derived from an EMBL/GenBank/DDBJ whole genome shotgun (WGS) entry which is preliminary data.</text>
</comment>
<dbReference type="InterPro" id="IPR001753">
    <property type="entry name" value="Enoyl-CoA_hydra/iso"/>
</dbReference>
<proteinExistence type="inferred from homology"/>